<proteinExistence type="predicted"/>
<evidence type="ECO:0000313" key="1">
    <source>
        <dbReference type="Proteomes" id="UP000887565"/>
    </source>
</evidence>
<dbReference type="Proteomes" id="UP000887565">
    <property type="component" value="Unplaced"/>
</dbReference>
<keyword evidence="1" id="KW-1185">Reference proteome</keyword>
<evidence type="ECO:0000313" key="2">
    <source>
        <dbReference type="WBParaSite" id="nRc.2.0.1.t03648-RA"/>
    </source>
</evidence>
<dbReference type="AlphaFoldDB" id="A0A915HNX6"/>
<dbReference type="WBParaSite" id="nRc.2.0.1.t03648-RA">
    <property type="protein sequence ID" value="nRc.2.0.1.t03648-RA"/>
    <property type="gene ID" value="nRc.2.0.1.g03648"/>
</dbReference>
<sequence>FRPPQEKLPFSDSNNWRTLWEQKSGHSPGIPNIDKGKILYMWTPNHFVETMPMLEVTLNNSKILLIVAIIPIGFKEDFFVETTQCTFFCDVFRPTVLCISFHRCLEHILSEYGEFVLVTIGIEILKDAISVPEVTGEATNLNKMPSFLNIIGIKMKHKNFRHKTSKVADANLPIA</sequence>
<organism evidence="1 2">
    <name type="scientific">Romanomermis culicivorax</name>
    <name type="common">Nematode worm</name>
    <dbReference type="NCBI Taxonomy" id="13658"/>
    <lineage>
        <taxon>Eukaryota</taxon>
        <taxon>Metazoa</taxon>
        <taxon>Ecdysozoa</taxon>
        <taxon>Nematoda</taxon>
        <taxon>Enoplea</taxon>
        <taxon>Dorylaimia</taxon>
        <taxon>Mermithida</taxon>
        <taxon>Mermithoidea</taxon>
        <taxon>Mermithidae</taxon>
        <taxon>Romanomermis</taxon>
    </lineage>
</organism>
<name>A0A915HNX6_ROMCU</name>
<accession>A0A915HNX6</accession>
<reference evidence="2" key="1">
    <citation type="submission" date="2022-11" db="UniProtKB">
        <authorList>
            <consortium name="WormBaseParasite"/>
        </authorList>
    </citation>
    <scope>IDENTIFICATION</scope>
</reference>
<protein>
    <submittedName>
        <fullName evidence="2">Uncharacterized protein</fullName>
    </submittedName>
</protein>